<dbReference type="RefSeq" id="WP_003354738.1">
    <property type="nucleotide sequence ID" value="NZ_JH414758.1"/>
</dbReference>
<evidence type="ECO:0000256" key="1">
    <source>
        <dbReference type="SAM" id="MobiDB-lite"/>
    </source>
</evidence>
<gene>
    <name evidence="3" type="ORF">HMPREF1015_02825</name>
</gene>
<evidence type="ECO:0000259" key="2">
    <source>
        <dbReference type="Pfam" id="PF17898"/>
    </source>
</evidence>
<feature type="domain" description="Spore germination GerD central core" evidence="2">
    <location>
        <begin position="62"/>
        <end position="174"/>
    </location>
</feature>
<reference evidence="3 4" key="1">
    <citation type="submission" date="2011-09" db="EMBL/GenBank/DDBJ databases">
        <title>The Genome Sequence of Bacillus smithii 7_3_47FAA.</title>
        <authorList>
            <consortium name="The Broad Institute Genome Sequencing Platform"/>
            <person name="Earl A."/>
            <person name="Ward D."/>
            <person name="Feldgarden M."/>
            <person name="Gevers D."/>
            <person name="Daigneault M."/>
            <person name="Strauss J."/>
            <person name="Allen-Vercoe E."/>
            <person name="Young S.K."/>
            <person name="Zeng Q."/>
            <person name="Gargeya S."/>
            <person name="Fitzgerald M."/>
            <person name="Haas B."/>
            <person name="Abouelleil A."/>
            <person name="Alvarado L."/>
            <person name="Arachchi H.M."/>
            <person name="Berlin A."/>
            <person name="Brown A."/>
            <person name="Chapman S.B."/>
            <person name="Chen Z."/>
            <person name="Dunbar C."/>
            <person name="Freedman E."/>
            <person name="Gearin G."/>
            <person name="Goldberg J."/>
            <person name="Griggs A."/>
            <person name="Gujja S."/>
            <person name="Heiman D."/>
            <person name="Howarth C."/>
            <person name="Larson L."/>
            <person name="Lui A."/>
            <person name="MacDonald P.J.P."/>
            <person name="Montmayeur A."/>
            <person name="Murphy C."/>
            <person name="Neiman D."/>
            <person name="Pearson M."/>
            <person name="Priest M."/>
            <person name="Roberts A."/>
            <person name="Saif S."/>
            <person name="Shea T."/>
            <person name="Shenoy N."/>
            <person name="Sisk P."/>
            <person name="Stolte C."/>
            <person name="Sykes S."/>
            <person name="Wortman J."/>
            <person name="Nusbaum C."/>
            <person name="Birren B."/>
        </authorList>
    </citation>
    <scope>NUCLEOTIDE SEQUENCE [LARGE SCALE GENOMIC DNA]</scope>
    <source>
        <strain evidence="3 4">7_3_47FAA</strain>
    </source>
</reference>
<dbReference type="PATRIC" id="fig|665952.3.peg.2552"/>
<proteinExistence type="predicted"/>
<keyword evidence="4" id="KW-1185">Reference proteome</keyword>
<dbReference type="Pfam" id="PF17898">
    <property type="entry name" value="GerD"/>
    <property type="match status" value="1"/>
</dbReference>
<dbReference type="EMBL" id="ACWF01000127">
    <property type="protein sequence ID" value="EHL76471.1"/>
    <property type="molecule type" value="Genomic_DNA"/>
</dbReference>
<dbReference type="PROSITE" id="PS51257">
    <property type="entry name" value="PROKAR_LIPOPROTEIN"/>
    <property type="match status" value="1"/>
</dbReference>
<protein>
    <recommendedName>
        <fullName evidence="2">Spore germination GerD central core domain-containing protein</fullName>
    </recommendedName>
</protein>
<name>G9QN53_9BACI</name>
<comment type="caution">
    <text evidence="3">The sequence shown here is derived from an EMBL/GenBank/DDBJ whole genome shotgun (WGS) entry which is preliminary data.</text>
</comment>
<dbReference type="InterPro" id="IPR041262">
    <property type="entry name" value="GerD_central"/>
</dbReference>
<feature type="compositionally biased region" description="Polar residues" evidence="1">
    <location>
        <begin position="177"/>
        <end position="198"/>
    </location>
</feature>
<evidence type="ECO:0000313" key="3">
    <source>
        <dbReference type="EMBL" id="EHL76471.1"/>
    </source>
</evidence>
<feature type="region of interest" description="Disordered" evidence="1">
    <location>
        <begin position="176"/>
        <end position="198"/>
    </location>
</feature>
<evidence type="ECO:0000313" key="4">
    <source>
        <dbReference type="Proteomes" id="UP000011747"/>
    </source>
</evidence>
<dbReference type="NCBIfam" id="NF040801">
    <property type="entry name" value="spore_GerD"/>
    <property type="match status" value="1"/>
</dbReference>
<dbReference type="HOGENOM" id="CLU_092044_1_0_9"/>
<accession>G9QN53</accession>
<organism evidence="3 4">
    <name type="scientific">Bacillus smithii 7_3_47FAA</name>
    <dbReference type="NCBI Taxonomy" id="665952"/>
    <lineage>
        <taxon>Bacteria</taxon>
        <taxon>Bacillati</taxon>
        <taxon>Bacillota</taxon>
        <taxon>Bacilli</taxon>
        <taxon>Bacillales</taxon>
        <taxon>Bacillaceae</taxon>
        <taxon>Bacillus</taxon>
    </lineage>
</organism>
<dbReference type="AlphaFoldDB" id="G9QN53"/>
<sequence>MRILRPLLLVFFLLTACSGDEQISSRMNYDETKRMVIDILKTDDGKKAIKEVLKDKDLNKNLVMEQPEITKTIEQTLTSEKGKKFWEKSFQDPNFSNSFANGVKTENEKLLKSLMKDPEYQTMMLDILKDPSYEQEVMKLLKSKDFRQHLQKIMLETFESPLYKKKVADLLVKEANDQLNGKNDQQNQTTSGGQKFSP</sequence>
<dbReference type="Proteomes" id="UP000011747">
    <property type="component" value="Unassembled WGS sequence"/>
</dbReference>